<evidence type="ECO:0000313" key="2">
    <source>
        <dbReference type="Proteomes" id="UP000824334"/>
    </source>
</evidence>
<geneLocation type="plasmid" evidence="1 2">
    <name>unnamed1</name>
</geneLocation>
<organism evidence="1 2">
    <name type="scientific">Brevundimonas nasdae</name>
    <dbReference type="NCBI Taxonomy" id="172043"/>
    <lineage>
        <taxon>Bacteria</taxon>
        <taxon>Pseudomonadati</taxon>
        <taxon>Pseudomonadota</taxon>
        <taxon>Alphaproteobacteria</taxon>
        <taxon>Caulobacterales</taxon>
        <taxon>Caulobacteraceae</taxon>
        <taxon>Brevundimonas</taxon>
    </lineage>
</organism>
<keyword evidence="1" id="KW-0614">Plasmid</keyword>
<keyword evidence="2" id="KW-1185">Reference proteome</keyword>
<gene>
    <name evidence="1" type="ORF">KWG56_18260</name>
</gene>
<name>A0ABX8TN81_9CAUL</name>
<protein>
    <submittedName>
        <fullName evidence="1">Uncharacterized protein</fullName>
    </submittedName>
</protein>
<dbReference type="Proteomes" id="UP000824334">
    <property type="component" value="Plasmid unnamed1"/>
</dbReference>
<dbReference type="GeneID" id="94377242"/>
<dbReference type="EMBL" id="CP080035">
    <property type="protein sequence ID" value="QYC12387.1"/>
    <property type="molecule type" value="Genomic_DNA"/>
</dbReference>
<proteinExistence type="predicted"/>
<sequence>MTETLYYIDRYSDEVVPCDCRLQSWAEWLSKPDEQWERPEAAADGETFSASSLTVLGDVRVEWIDGAWRAAGPIPEGTDSYHLRPYEGSKGWNADFAGPTIADATDCIEPDEGPLWFACTRTDPDVVLIYRADGPALSIAERN</sequence>
<dbReference type="RefSeq" id="WP_201101119.1">
    <property type="nucleotide sequence ID" value="NZ_BAAAEE010000011.1"/>
</dbReference>
<accession>A0ABX8TN81</accession>
<evidence type="ECO:0000313" key="1">
    <source>
        <dbReference type="EMBL" id="QYC12387.1"/>
    </source>
</evidence>
<reference evidence="1 2" key="1">
    <citation type="submission" date="2021-07" db="EMBL/GenBank/DDBJ databases">
        <title>Isolation and characterization of bacteria from a gold mining with a capacity of golden bioaccumulation.</title>
        <authorList>
            <person name="Yang X.J."/>
        </authorList>
    </citation>
    <scope>NUCLEOTIDE SEQUENCE [LARGE SCALE GENOMIC DNA]</scope>
    <source>
        <strain evidence="1 2">Au29</strain>
        <plasmid evidence="1 2">unnamed1</plasmid>
    </source>
</reference>